<dbReference type="GO" id="GO:0006508">
    <property type="term" value="P:proteolysis"/>
    <property type="evidence" value="ECO:0007669"/>
    <property type="project" value="UniProtKB-KW"/>
</dbReference>
<dbReference type="InterPro" id="IPR001314">
    <property type="entry name" value="Peptidase_S1A"/>
</dbReference>
<dbReference type="Proteomes" id="UP001153620">
    <property type="component" value="Chromosome 1"/>
</dbReference>
<evidence type="ECO:0000313" key="16">
    <source>
        <dbReference type="EMBL" id="CAG9797977.1"/>
    </source>
</evidence>
<dbReference type="PANTHER" id="PTHR24264:SF15">
    <property type="entry name" value="RIKEN CDNA 2210010C04 GENE"/>
    <property type="match status" value="1"/>
</dbReference>
<evidence type="ECO:0000259" key="15">
    <source>
        <dbReference type="PROSITE" id="PS50240"/>
    </source>
</evidence>
<accession>A0A9N9RHD0</accession>
<dbReference type="SMART" id="SM00020">
    <property type="entry name" value="Tryp_SPc"/>
    <property type="match status" value="1"/>
</dbReference>
<sequence>MNIQHLTLLCLIFAFVKCQSSDDDPVGTECSTRGTHFPGTCQHRDDCPAIKSGFIPSRNVTYCNRRQGLVCCPNRELEPPNEIRIQGDRISEKKCREYAKVTQKEIVIGSLILGRPGRVVIQDKCQHKSVSLIVGGVNALPSEFPHQAHLGYKPRENKETDWVCGGSLISANYVLTATHCLNQKSTGPVKFVKLGMLTRSQRDENVYIFDVEKTHPYPEYNPRTFENDIGLIKFRGKVTFNEHLYPICLPTTQLDNQDVIVTGFGKTGANHEQTEYLMKVILNRFTHNECQTLYPNSKIVKETMLCYGSRKEKKDACRGDSGGPLQVSNNDDVRCTFKQIGIVSFGAKECGTKGFPGIYVNVFNYIDWIEGIVWKGEV</sequence>
<dbReference type="InterPro" id="IPR050127">
    <property type="entry name" value="Serine_Proteases_S1"/>
</dbReference>
<keyword evidence="17" id="KW-1185">Reference proteome</keyword>
<comment type="subcellular location">
    <subcellularLocation>
        <location evidence="1">Secreted</location>
    </subcellularLocation>
</comment>
<dbReference type="PROSITE" id="PS00135">
    <property type="entry name" value="TRYPSIN_SER"/>
    <property type="match status" value="1"/>
</dbReference>
<dbReference type="CDD" id="cd00190">
    <property type="entry name" value="Tryp_SPc"/>
    <property type="match status" value="1"/>
</dbReference>
<evidence type="ECO:0000256" key="3">
    <source>
        <dbReference type="ARBA" id="ARBA00022659"/>
    </source>
</evidence>
<dbReference type="PRINTS" id="PR00722">
    <property type="entry name" value="CHYMOTRYPSIN"/>
</dbReference>
<keyword evidence="4 13" id="KW-0645">Protease</keyword>
<evidence type="ECO:0000256" key="10">
    <source>
        <dbReference type="ARBA" id="ARBA00024195"/>
    </source>
</evidence>
<dbReference type="InterPro" id="IPR018114">
    <property type="entry name" value="TRYPSIN_HIS"/>
</dbReference>
<proteinExistence type="inferred from homology"/>
<dbReference type="PANTHER" id="PTHR24264">
    <property type="entry name" value="TRYPSIN-RELATED"/>
    <property type="match status" value="1"/>
</dbReference>
<evidence type="ECO:0000256" key="2">
    <source>
        <dbReference type="ARBA" id="ARBA00022525"/>
    </source>
</evidence>
<dbReference type="OrthoDB" id="6339452at2759"/>
<dbReference type="Pfam" id="PF00089">
    <property type="entry name" value="Trypsin"/>
    <property type="match status" value="1"/>
</dbReference>
<comment type="catalytic activity">
    <reaction evidence="11">
        <text>Selective cleavage of 103-Arg-|-Ser-104 and 124-Ile-|-Ile-125 bonds in Limulus clotting factor B to form activated factor B. Cleavage of -Pro-Arg-|-Xaa- bonds in synthetic substrates.</text>
        <dbReference type="EC" id="3.4.21.84"/>
    </reaction>
</comment>
<keyword evidence="8 13" id="KW-0720">Serine protease</keyword>
<keyword evidence="6 13" id="KW-0378">Hydrolase</keyword>
<dbReference type="EC" id="3.4.21.84" evidence="12"/>
<feature type="domain" description="Peptidase S1" evidence="15">
    <location>
        <begin position="133"/>
        <end position="374"/>
    </location>
</feature>
<comment type="similarity">
    <text evidence="10">Belongs to the peptidase S1 family. CLIP subfamily.</text>
</comment>
<evidence type="ECO:0000256" key="6">
    <source>
        <dbReference type="ARBA" id="ARBA00022801"/>
    </source>
</evidence>
<dbReference type="GO" id="GO:0042381">
    <property type="term" value="P:hemolymph coagulation"/>
    <property type="evidence" value="ECO:0007669"/>
    <property type="project" value="UniProtKB-KW"/>
</dbReference>
<evidence type="ECO:0000256" key="11">
    <source>
        <dbReference type="ARBA" id="ARBA00052079"/>
    </source>
</evidence>
<reference evidence="16" key="2">
    <citation type="submission" date="2022-10" db="EMBL/GenBank/DDBJ databases">
        <authorList>
            <consortium name="ENA_rothamsted_submissions"/>
            <consortium name="culmorum"/>
            <person name="King R."/>
        </authorList>
    </citation>
    <scope>NUCLEOTIDE SEQUENCE</scope>
</reference>
<evidence type="ECO:0000313" key="17">
    <source>
        <dbReference type="Proteomes" id="UP001153620"/>
    </source>
</evidence>
<dbReference type="InterPro" id="IPR033116">
    <property type="entry name" value="TRYPSIN_SER"/>
</dbReference>
<evidence type="ECO:0000256" key="12">
    <source>
        <dbReference type="ARBA" id="ARBA00066707"/>
    </source>
</evidence>
<evidence type="ECO:0000256" key="1">
    <source>
        <dbReference type="ARBA" id="ARBA00004613"/>
    </source>
</evidence>
<evidence type="ECO:0000256" key="14">
    <source>
        <dbReference type="SAM" id="SignalP"/>
    </source>
</evidence>
<dbReference type="Gene3D" id="2.40.10.10">
    <property type="entry name" value="Trypsin-like serine proteases"/>
    <property type="match status" value="1"/>
</dbReference>
<evidence type="ECO:0000256" key="8">
    <source>
        <dbReference type="ARBA" id="ARBA00022825"/>
    </source>
</evidence>
<reference evidence="16" key="1">
    <citation type="submission" date="2022-01" db="EMBL/GenBank/DDBJ databases">
        <authorList>
            <person name="King R."/>
        </authorList>
    </citation>
    <scope>NUCLEOTIDE SEQUENCE</scope>
</reference>
<feature type="chain" id="PRO_5040247624" description="limulus clotting factor C" evidence="14">
    <location>
        <begin position="19"/>
        <end position="378"/>
    </location>
</feature>
<gene>
    <name evidence="16" type="ORF">CHIRRI_LOCUS962</name>
</gene>
<dbReference type="SUPFAM" id="SSF50494">
    <property type="entry name" value="Trypsin-like serine proteases"/>
    <property type="match status" value="1"/>
</dbReference>
<dbReference type="PROSITE" id="PS50240">
    <property type="entry name" value="TRYPSIN_DOM"/>
    <property type="match status" value="1"/>
</dbReference>
<dbReference type="AlphaFoldDB" id="A0A9N9RHD0"/>
<evidence type="ECO:0000256" key="13">
    <source>
        <dbReference type="RuleBase" id="RU363034"/>
    </source>
</evidence>
<dbReference type="EMBL" id="OU895877">
    <property type="protein sequence ID" value="CAG9797977.1"/>
    <property type="molecule type" value="Genomic_DNA"/>
</dbReference>
<organism evidence="16 17">
    <name type="scientific">Chironomus riparius</name>
    <dbReference type="NCBI Taxonomy" id="315576"/>
    <lineage>
        <taxon>Eukaryota</taxon>
        <taxon>Metazoa</taxon>
        <taxon>Ecdysozoa</taxon>
        <taxon>Arthropoda</taxon>
        <taxon>Hexapoda</taxon>
        <taxon>Insecta</taxon>
        <taxon>Pterygota</taxon>
        <taxon>Neoptera</taxon>
        <taxon>Endopterygota</taxon>
        <taxon>Diptera</taxon>
        <taxon>Nematocera</taxon>
        <taxon>Chironomoidea</taxon>
        <taxon>Chironomidae</taxon>
        <taxon>Chironominae</taxon>
        <taxon>Chironomus</taxon>
    </lineage>
</organism>
<keyword evidence="7" id="KW-0353">Hemolymph clotting</keyword>
<dbReference type="InterPro" id="IPR001254">
    <property type="entry name" value="Trypsin_dom"/>
</dbReference>
<dbReference type="InterPro" id="IPR043504">
    <property type="entry name" value="Peptidase_S1_PA_chymotrypsin"/>
</dbReference>
<dbReference type="InterPro" id="IPR009003">
    <property type="entry name" value="Peptidase_S1_PA"/>
</dbReference>
<protein>
    <recommendedName>
        <fullName evidence="12">limulus clotting factor C</fullName>
        <ecNumber evidence="12">3.4.21.84</ecNumber>
    </recommendedName>
</protein>
<keyword evidence="9" id="KW-1015">Disulfide bond</keyword>
<dbReference type="PROSITE" id="PS00134">
    <property type="entry name" value="TRYPSIN_HIS"/>
    <property type="match status" value="1"/>
</dbReference>
<dbReference type="GO" id="GO:0005615">
    <property type="term" value="C:extracellular space"/>
    <property type="evidence" value="ECO:0007669"/>
    <property type="project" value="TreeGrafter"/>
</dbReference>
<dbReference type="GO" id="GO:0004252">
    <property type="term" value="F:serine-type endopeptidase activity"/>
    <property type="evidence" value="ECO:0007669"/>
    <property type="project" value="InterPro"/>
</dbReference>
<keyword evidence="5 14" id="KW-0732">Signal</keyword>
<keyword evidence="2" id="KW-0964">Secreted</keyword>
<evidence type="ECO:0000256" key="4">
    <source>
        <dbReference type="ARBA" id="ARBA00022670"/>
    </source>
</evidence>
<dbReference type="FunFam" id="2.40.10.10:FF:000120">
    <property type="entry name" value="Putative serine protease"/>
    <property type="match status" value="1"/>
</dbReference>
<keyword evidence="3" id="KW-0768">Sushi</keyword>
<evidence type="ECO:0000256" key="5">
    <source>
        <dbReference type="ARBA" id="ARBA00022729"/>
    </source>
</evidence>
<feature type="signal peptide" evidence="14">
    <location>
        <begin position="1"/>
        <end position="18"/>
    </location>
</feature>
<evidence type="ECO:0000256" key="7">
    <source>
        <dbReference type="ARBA" id="ARBA00022820"/>
    </source>
</evidence>
<name>A0A9N9RHD0_9DIPT</name>
<evidence type="ECO:0000256" key="9">
    <source>
        <dbReference type="ARBA" id="ARBA00023157"/>
    </source>
</evidence>